<gene>
    <name evidence="1" type="ORF">AGOR_G00177410</name>
</gene>
<proteinExistence type="predicted"/>
<name>A0A8T3D012_9TELE</name>
<accession>A0A8T3D012</accession>
<protein>
    <submittedName>
        <fullName evidence="1">Uncharacterized protein</fullName>
    </submittedName>
</protein>
<dbReference type="Proteomes" id="UP000829720">
    <property type="component" value="Unassembled WGS sequence"/>
</dbReference>
<evidence type="ECO:0000313" key="2">
    <source>
        <dbReference type="Proteomes" id="UP000829720"/>
    </source>
</evidence>
<keyword evidence="2" id="KW-1185">Reference proteome</keyword>
<sequence>MQTESESTRTKLPGVQSRIRLQLAKAAEAQTPKKGIQHGLYTNKLPRRLATAVETQRKQGSRGKPLDMTFPLLFLLWMP</sequence>
<dbReference type="EMBL" id="JAERUA010000016">
    <property type="protein sequence ID" value="KAI1889270.1"/>
    <property type="molecule type" value="Genomic_DNA"/>
</dbReference>
<dbReference type="AlphaFoldDB" id="A0A8T3D012"/>
<reference evidence="1" key="1">
    <citation type="submission" date="2021-01" db="EMBL/GenBank/DDBJ databases">
        <authorList>
            <person name="Zahm M."/>
            <person name="Roques C."/>
            <person name="Cabau C."/>
            <person name="Klopp C."/>
            <person name="Donnadieu C."/>
            <person name="Jouanno E."/>
            <person name="Lampietro C."/>
            <person name="Louis A."/>
            <person name="Herpin A."/>
            <person name="Echchiki A."/>
            <person name="Berthelot C."/>
            <person name="Parey E."/>
            <person name="Roest-Crollius H."/>
            <person name="Braasch I."/>
            <person name="Postlethwait J."/>
            <person name="Bobe J."/>
            <person name="Montfort J."/>
            <person name="Bouchez O."/>
            <person name="Begum T."/>
            <person name="Mejri S."/>
            <person name="Adams A."/>
            <person name="Chen W.-J."/>
            <person name="Guiguen Y."/>
        </authorList>
    </citation>
    <scope>NUCLEOTIDE SEQUENCE</scope>
    <source>
        <tissue evidence="1">Blood</tissue>
    </source>
</reference>
<comment type="caution">
    <text evidence="1">The sequence shown here is derived from an EMBL/GenBank/DDBJ whole genome shotgun (WGS) entry which is preliminary data.</text>
</comment>
<organism evidence="1 2">
    <name type="scientific">Albula goreensis</name>
    <dbReference type="NCBI Taxonomy" id="1534307"/>
    <lineage>
        <taxon>Eukaryota</taxon>
        <taxon>Metazoa</taxon>
        <taxon>Chordata</taxon>
        <taxon>Craniata</taxon>
        <taxon>Vertebrata</taxon>
        <taxon>Euteleostomi</taxon>
        <taxon>Actinopterygii</taxon>
        <taxon>Neopterygii</taxon>
        <taxon>Teleostei</taxon>
        <taxon>Albuliformes</taxon>
        <taxon>Albulidae</taxon>
        <taxon>Albula</taxon>
    </lineage>
</organism>
<evidence type="ECO:0000313" key="1">
    <source>
        <dbReference type="EMBL" id="KAI1889270.1"/>
    </source>
</evidence>